<keyword evidence="5" id="KW-0862">Zinc</keyword>
<dbReference type="PROSITE" id="PS50157">
    <property type="entry name" value="ZINC_FINGER_C2H2_2"/>
    <property type="match status" value="3"/>
</dbReference>
<dbReference type="SUPFAM" id="SSF57667">
    <property type="entry name" value="beta-beta-alpha zinc fingers"/>
    <property type="match status" value="2"/>
</dbReference>
<evidence type="ECO:0000256" key="2">
    <source>
        <dbReference type="ARBA" id="ARBA00022723"/>
    </source>
</evidence>
<reference evidence="10" key="1">
    <citation type="submission" date="2020-08" db="EMBL/GenBank/DDBJ databases">
        <title>Multicomponent nature underlies the extraordinary mechanical properties of spider dragline silk.</title>
        <authorList>
            <person name="Kono N."/>
            <person name="Nakamura H."/>
            <person name="Mori M."/>
            <person name="Yoshida Y."/>
            <person name="Ohtoshi R."/>
            <person name="Malay A.D."/>
            <person name="Moran D.A.P."/>
            <person name="Tomita M."/>
            <person name="Numata K."/>
            <person name="Arakawa K."/>
        </authorList>
    </citation>
    <scope>NUCLEOTIDE SEQUENCE</scope>
</reference>
<evidence type="ECO:0000256" key="4">
    <source>
        <dbReference type="ARBA" id="ARBA00022771"/>
    </source>
</evidence>
<dbReference type="Pfam" id="PF00096">
    <property type="entry name" value="zf-C2H2"/>
    <property type="match status" value="3"/>
</dbReference>
<keyword evidence="4 7" id="KW-0863">Zinc-finger</keyword>
<dbReference type="GO" id="GO:0031519">
    <property type="term" value="C:PcG protein complex"/>
    <property type="evidence" value="ECO:0007669"/>
    <property type="project" value="TreeGrafter"/>
</dbReference>
<dbReference type="AlphaFoldDB" id="A0A8X6QL16"/>
<feature type="domain" description="C2H2-type" evidence="9">
    <location>
        <begin position="149"/>
        <end position="176"/>
    </location>
</feature>
<evidence type="ECO:0000259" key="9">
    <source>
        <dbReference type="PROSITE" id="PS50157"/>
    </source>
</evidence>
<proteinExistence type="predicted"/>
<evidence type="ECO:0000256" key="5">
    <source>
        <dbReference type="ARBA" id="ARBA00022833"/>
    </source>
</evidence>
<comment type="caution">
    <text evidence="10">The sequence shown here is derived from an EMBL/GenBank/DDBJ whole genome shotgun (WGS) entry which is preliminary data.</text>
</comment>
<sequence>MFDSETSDLEFLDLIIKEDLSDTSRMSPSSDGVTSVVKKNENLGTEDEDKIQSINKIKDFLMDERIPCDWTIYSPGPSTSGGITREHGCHHFARDNGTEITKSNTHNMGGNEKQQKKTPPFKTSNSNVSFISKNIRGRDKVTSDKKCNFECKTCGKQFTNQSRLKRHEDIHTGERRYPCDDCGKAFRDSYVLKMHVRTHTGEKPYLCPQCPKRFSSLFSFNRHKLFHLKVRVSSGNNLKLR</sequence>
<dbReference type="GO" id="GO:0005667">
    <property type="term" value="C:transcription regulator complex"/>
    <property type="evidence" value="ECO:0007669"/>
    <property type="project" value="TreeGrafter"/>
</dbReference>
<dbReference type="GO" id="GO:0000785">
    <property type="term" value="C:chromatin"/>
    <property type="evidence" value="ECO:0007669"/>
    <property type="project" value="TreeGrafter"/>
</dbReference>
<evidence type="ECO:0000313" key="10">
    <source>
        <dbReference type="EMBL" id="GFU32403.1"/>
    </source>
</evidence>
<dbReference type="SMART" id="SM00355">
    <property type="entry name" value="ZnF_C2H2"/>
    <property type="match status" value="3"/>
</dbReference>
<dbReference type="FunFam" id="3.30.160.60:FF:000690">
    <property type="entry name" value="Zinc finger protein 354C"/>
    <property type="match status" value="1"/>
</dbReference>
<gene>
    <name evidence="10" type="ORF">NPIL_584241</name>
</gene>
<name>A0A8X6QL16_NEPPI</name>
<organism evidence="10 11">
    <name type="scientific">Nephila pilipes</name>
    <name type="common">Giant wood spider</name>
    <name type="synonym">Nephila maculata</name>
    <dbReference type="NCBI Taxonomy" id="299642"/>
    <lineage>
        <taxon>Eukaryota</taxon>
        <taxon>Metazoa</taxon>
        <taxon>Ecdysozoa</taxon>
        <taxon>Arthropoda</taxon>
        <taxon>Chelicerata</taxon>
        <taxon>Arachnida</taxon>
        <taxon>Araneae</taxon>
        <taxon>Araneomorphae</taxon>
        <taxon>Entelegynae</taxon>
        <taxon>Araneoidea</taxon>
        <taxon>Nephilidae</taxon>
        <taxon>Nephila</taxon>
    </lineage>
</organism>
<dbReference type="GO" id="GO:0008270">
    <property type="term" value="F:zinc ion binding"/>
    <property type="evidence" value="ECO:0007669"/>
    <property type="project" value="UniProtKB-KW"/>
</dbReference>
<keyword evidence="2" id="KW-0479">Metal-binding</keyword>
<dbReference type="PANTHER" id="PTHR14003:SF19">
    <property type="entry name" value="YY2 TRANSCRIPTION FACTOR"/>
    <property type="match status" value="1"/>
</dbReference>
<evidence type="ECO:0000256" key="7">
    <source>
        <dbReference type="PROSITE-ProRule" id="PRU00042"/>
    </source>
</evidence>
<dbReference type="FunFam" id="3.30.160.60:FF:000016">
    <property type="entry name" value="zinc finger protein 37 homolog"/>
    <property type="match status" value="1"/>
</dbReference>
<dbReference type="GO" id="GO:0000978">
    <property type="term" value="F:RNA polymerase II cis-regulatory region sequence-specific DNA binding"/>
    <property type="evidence" value="ECO:0007669"/>
    <property type="project" value="TreeGrafter"/>
</dbReference>
<comment type="subcellular location">
    <subcellularLocation>
        <location evidence="1">Nucleus</location>
    </subcellularLocation>
</comment>
<evidence type="ECO:0000313" key="11">
    <source>
        <dbReference type="Proteomes" id="UP000887013"/>
    </source>
</evidence>
<dbReference type="Gene3D" id="3.30.160.60">
    <property type="entry name" value="Classic Zinc Finger"/>
    <property type="match status" value="3"/>
</dbReference>
<evidence type="ECO:0000256" key="6">
    <source>
        <dbReference type="ARBA" id="ARBA00023242"/>
    </source>
</evidence>
<keyword evidence="3" id="KW-0677">Repeat</keyword>
<feature type="domain" description="C2H2-type" evidence="9">
    <location>
        <begin position="205"/>
        <end position="232"/>
    </location>
</feature>
<keyword evidence="6" id="KW-0539">Nucleus</keyword>
<feature type="region of interest" description="Disordered" evidence="8">
    <location>
        <begin position="100"/>
        <end position="127"/>
    </location>
</feature>
<dbReference type="GO" id="GO:0003682">
    <property type="term" value="F:chromatin binding"/>
    <property type="evidence" value="ECO:0007669"/>
    <property type="project" value="UniProtKB-ARBA"/>
</dbReference>
<dbReference type="GO" id="GO:0000981">
    <property type="term" value="F:DNA-binding transcription factor activity, RNA polymerase II-specific"/>
    <property type="evidence" value="ECO:0007669"/>
    <property type="project" value="TreeGrafter"/>
</dbReference>
<accession>A0A8X6QL16</accession>
<dbReference type="FunFam" id="3.30.160.60:FF:000744">
    <property type="entry name" value="zinc finger E-box-binding homeobox 1"/>
    <property type="match status" value="1"/>
</dbReference>
<dbReference type="OrthoDB" id="6077919at2759"/>
<evidence type="ECO:0000256" key="8">
    <source>
        <dbReference type="SAM" id="MobiDB-lite"/>
    </source>
</evidence>
<dbReference type="Proteomes" id="UP000887013">
    <property type="component" value="Unassembled WGS sequence"/>
</dbReference>
<dbReference type="EMBL" id="BMAW01083162">
    <property type="protein sequence ID" value="GFU32403.1"/>
    <property type="molecule type" value="Genomic_DNA"/>
</dbReference>
<evidence type="ECO:0000256" key="3">
    <source>
        <dbReference type="ARBA" id="ARBA00022737"/>
    </source>
</evidence>
<evidence type="ECO:0000256" key="1">
    <source>
        <dbReference type="ARBA" id="ARBA00004123"/>
    </source>
</evidence>
<dbReference type="PROSITE" id="PS00028">
    <property type="entry name" value="ZINC_FINGER_C2H2_1"/>
    <property type="match status" value="3"/>
</dbReference>
<dbReference type="InterPro" id="IPR036236">
    <property type="entry name" value="Znf_C2H2_sf"/>
</dbReference>
<dbReference type="PANTHER" id="PTHR14003">
    <property type="entry name" value="TRANSCRIPTIONAL REPRESSOR PROTEIN YY"/>
    <property type="match status" value="1"/>
</dbReference>
<feature type="domain" description="C2H2-type" evidence="9">
    <location>
        <begin position="177"/>
        <end position="204"/>
    </location>
</feature>
<protein>
    <recommendedName>
        <fullName evidence="9">C2H2-type domain-containing protein</fullName>
    </recommendedName>
</protein>
<dbReference type="InterPro" id="IPR013087">
    <property type="entry name" value="Znf_C2H2_type"/>
</dbReference>
<keyword evidence="11" id="KW-1185">Reference proteome</keyword>